<keyword evidence="1" id="KW-0175">Coiled coil</keyword>
<evidence type="ECO:0000256" key="1">
    <source>
        <dbReference type="SAM" id="Coils"/>
    </source>
</evidence>
<accession>A0ABX5AVA9</accession>
<sequence>MDIKIPPLSAYPAGIGPNIAKQVQSARELYRARIEAVRAELRASEEAFADGFARADVASNARDRVAALAKTNRQATRRG</sequence>
<evidence type="ECO:0000313" key="2">
    <source>
        <dbReference type="EMBL" id="PPL17960.1"/>
    </source>
</evidence>
<name>A0ABX5AVA9_9MICO</name>
<keyword evidence="3" id="KW-1185">Reference proteome</keyword>
<reference evidence="2 3" key="1">
    <citation type="journal article" date="2008" name="Int. J. Syst. Evol. Microbiol.">
        <title>Leifsonia pindariensis sp. nov., isolated from the Pindari glacier of the Indian Himalayas, and emended description of the genus Leifsonia.</title>
        <authorList>
            <person name="Reddy G.S."/>
            <person name="Prabagaran S.R."/>
            <person name="Shivaji S."/>
        </authorList>
    </citation>
    <scope>NUCLEOTIDE SEQUENCE [LARGE SCALE GENOMIC DNA]</scope>
    <source>
        <strain evidence="2 3">PON 10</strain>
    </source>
</reference>
<dbReference type="Proteomes" id="UP000237755">
    <property type="component" value="Unassembled WGS sequence"/>
</dbReference>
<protein>
    <recommendedName>
        <fullName evidence="4">Antitoxin VbhA domain-containing protein</fullName>
    </recommendedName>
</protein>
<dbReference type="RefSeq" id="WP_104475652.1">
    <property type="nucleotide sequence ID" value="NZ_MPZN01000034.1"/>
</dbReference>
<comment type="caution">
    <text evidence="2">The sequence shown here is derived from an EMBL/GenBank/DDBJ whole genome shotgun (WGS) entry which is preliminary data.</text>
</comment>
<evidence type="ECO:0000313" key="3">
    <source>
        <dbReference type="Proteomes" id="UP000237755"/>
    </source>
</evidence>
<gene>
    <name evidence="2" type="ORF">GY24_10900</name>
</gene>
<proteinExistence type="predicted"/>
<organism evidence="2 3">
    <name type="scientific">Microterricola pindariensis</name>
    <dbReference type="NCBI Taxonomy" id="478010"/>
    <lineage>
        <taxon>Bacteria</taxon>
        <taxon>Bacillati</taxon>
        <taxon>Actinomycetota</taxon>
        <taxon>Actinomycetes</taxon>
        <taxon>Micrococcales</taxon>
        <taxon>Microbacteriaceae</taxon>
        <taxon>Microterricola</taxon>
    </lineage>
</organism>
<dbReference type="EMBL" id="MPZN01000034">
    <property type="protein sequence ID" value="PPL17960.1"/>
    <property type="molecule type" value="Genomic_DNA"/>
</dbReference>
<evidence type="ECO:0008006" key="4">
    <source>
        <dbReference type="Google" id="ProtNLM"/>
    </source>
</evidence>
<feature type="coiled-coil region" evidence="1">
    <location>
        <begin position="20"/>
        <end position="78"/>
    </location>
</feature>